<proteinExistence type="predicted"/>
<dbReference type="Pfam" id="PF22636">
    <property type="entry name" value="FlK"/>
    <property type="match status" value="1"/>
</dbReference>
<dbReference type="InterPro" id="IPR029069">
    <property type="entry name" value="HotDog_dom_sf"/>
</dbReference>
<evidence type="ECO:0000313" key="4">
    <source>
        <dbReference type="EMBL" id="AXV05798.1"/>
    </source>
</evidence>
<dbReference type="KEGG" id="euz:DVS28_a1098"/>
<evidence type="ECO:0000313" key="5">
    <source>
        <dbReference type="Proteomes" id="UP000264006"/>
    </source>
</evidence>
<dbReference type="Proteomes" id="UP000264006">
    <property type="component" value="Chromosome"/>
</dbReference>
<name>A0A346XUA1_9ACTN</name>
<keyword evidence="5" id="KW-1185">Reference proteome</keyword>
<reference evidence="4 5" key="1">
    <citation type="submission" date="2018-09" db="EMBL/GenBank/DDBJ databases">
        <title>Complete genome sequence of Euzebya sp. DY32-46 isolated from seawater of Pacific Ocean.</title>
        <authorList>
            <person name="Xu L."/>
            <person name="Wu Y.-H."/>
            <person name="Xu X.-W."/>
        </authorList>
    </citation>
    <scope>NUCLEOTIDE SEQUENCE [LARGE SCALE GENOMIC DNA]</scope>
    <source>
        <strain evidence="4 5">DY32-46</strain>
    </source>
</reference>
<feature type="active site" evidence="1">
    <location>
        <position position="38"/>
    </location>
</feature>
<dbReference type="PIRSF" id="PIRSF014972">
    <property type="entry name" value="FlK"/>
    <property type="match status" value="1"/>
</dbReference>
<evidence type="ECO:0000259" key="3">
    <source>
        <dbReference type="Pfam" id="PF22636"/>
    </source>
</evidence>
<feature type="active site" evidence="1">
    <location>
        <position position="46"/>
    </location>
</feature>
<evidence type="ECO:0000256" key="2">
    <source>
        <dbReference type="PIRSR" id="PIRSR014972-2"/>
    </source>
</evidence>
<dbReference type="RefSeq" id="WP_114590549.1">
    <property type="nucleotide sequence ID" value="NZ_CAXIBR010000095.1"/>
</dbReference>
<gene>
    <name evidence="4" type="ORF">DVS28_a1098</name>
</gene>
<protein>
    <recommendedName>
        <fullName evidence="3">Fluoroacetyl-CoA-specific thioesterase-like domain-containing protein</fullName>
    </recommendedName>
</protein>
<feature type="binding site" evidence="2">
    <location>
        <position position="116"/>
    </location>
    <ligand>
        <name>substrate</name>
    </ligand>
</feature>
<evidence type="ECO:0000256" key="1">
    <source>
        <dbReference type="PIRSR" id="PIRSR014972-1"/>
    </source>
</evidence>
<dbReference type="Gene3D" id="3.10.129.10">
    <property type="entry name" value="Hotdog Thioesterase"/>
    <property type="match status" value="1"/>
</dbReference>
<feature type="binding site" evidence="2">
    <location>
        <position position="65"/>
    </location>
    <ligand>
        <name>CoA</name>
        <dbReference type="ChEBI" id="CHEBI:57287"/>
    </ligand>
</feature>
<feature type="domain" description="Fluoroacetyl-CoA-specific thioesterase-like" evidence="3">
    <location>
        <begin position="19"/>
        <end position="122"/>
    </location>
</feature>
<dbReference type="OrthoDB" id="5243809at2"/>
<dbReference type="EMBL" id="CP031165">
    <property type="protein sequence ID" value="AXV05798.1"/>
    <property type="molecule type" value="Genomic_DNA"/>
</dbReference>
<feature type="active site" evidence="1">
    <location>
        <position position="72"/>
    </location>
</feature>
<dbReference type="PANTHER" id="PTHR36934">
    <property type="entry name" value="BLR0278 PROTEIN"/>
    <property type="match status" value="1"/>
</dbReference>
<dbReference type="InterPro" id="IPR025540">
    <property type="entry name" value="FlK"/>
</dbReference>
<sequence length="126" mass="13122">MTDIDGIEPGLAGSVAHTVTSDDTAIALGSGDVPVLATPRAVALVEEAACTALIGHLDPDHTTVGVHIELDHLLPTQVGGEVTAAATLEQVDGRKLTFVVSVREDGKEVARGRHRRVVVARERFAG</sequence>
<feature type="binding site" evidence="2">
    <location>
        <position position="65"/>
    </location>
    <ligand>
        <name>substrate</name>
    </ligand>
</feature>
<dbReference type="PANTHER" id="PTHR36934:SF1">
    <property type="entry name" value="THIOESTERASE DOMAIN-CONTAINING PROTEIN"/>
    <property type="match status" value="1"/>
</dbReference>
<dbReference type="SUPFAM" id="SSF54637">
    <property type="entry name" value="Thioesterase/thiol ester dehydrase-isomerase"/>
    <property type="match status" value="1"/>
</dbReference>
<accession>A0A346XUA1</accession>
<organism evidence="4 5">
    <name type="scientific">Euzebya pacifica</name>
    <dbReference type="NCBI Taxonomy" id="1608957"/>
    <lineage>
        <taxon>Bacteria</taxon>
        <taxon>Bacillati</taxon>
        <taxon>Actinomycetota</taxon>
        <taxon>Nitriliruptoria</taxon>
        <taxon>Euzebyales</taxon>
    </lineage>
</organism>
<dbReference type="AlphaFoldDB" id="A0A346XUA1"/>
<dbReference type="InterPro" id="IPR054485">
    <property type="entry name" value="FlK-like_dom"/>
</dbReference>